<reference evidence="3" key="1">
    <citation type="journal article" date="2019" name="Int. J. Syst. Evol. Microbiol.">
        <title>The Global Catalogue of Microorganisms (GCM) 10K type strain sequencing project: providing services to taxonomists for standard genome sequencing and annotation.</title>
        <authorList>
            <consortium name="The Broad Institute Genomics Platform"/>
            <consortium name="The Broad Institute Genome Sequencing Center for Infectious Disease"/>
            <person name="Wu L."/>
            <person name="Ma J."/>
        </authorList>
    </citation>
    <scope>NUCLEOTIDE SEQUENCE [LARGE SCALE GENOMIC DNA]</scope>
    <source>
        <strain evidence="3">CGMCC 1.16855</strain>
    </source>
</reference>
<dbReference type="EMBL" id="JBHRSB010000001">
    <property type="protein sequence ID" value="MFC2998932.1"/>
    <property type="molecule type" value="Genomic_DNA"/>
</dbReference>
<sequence length="138" mass="14966">MSTDHPKPTSLLGSRGWQDLAAGWGRRGRSRDRRHTDPAARPAAPRATPQPACIWSPRNGDAQFTGQPGQDLLMLRDVTLTQFIIAMNLREPGLSLHLDADGGIGFIDRAGEPCVFSGDLTLNGATLRWDGVLRIVLA</sequence>
<dbReference type="Proteomes" id="UP001595420">
    <property type="component" value="Unassembled WGS sequence"/>
</dbReference>
<protein>
    <submittedName>
        <fullName evidence="2">Uncharacterized protein</fullName>
    </submittedName>
</protein>
<keyword evidence="3" id="KW-1185">Reference proteome</keyword>
<feature type="compositionally biased region" description="Low complexity" evidence="1">
    <location>
        <begin position="39"/>
        <end position="52"/>
    </location>
</feature>
<evidence type="ECO:0000313" key="3">
    <source>
        <dbReference type="Proteomes" id="UP001595420"/>
    </source>
</evidence>
<accession>A0ABV7BMQ3</accession>
<evidence type="ECO:0000313" key="2">
    <source>
        <dbReference type="EMBL" id="MFC2998932.1"/>
    </source>
</evidence>
<gene>
    <name evidence="2" type="ORF">ACFOD3_03445</name>
</gene>
<evidence type="ECO:0000256" key="1">
    <source>
        <dbReference type="SAM" id="MobiDB-lite"/>
    </source>
</evidence>
<organism evidence="2 3">
    <name type="scientific">Falsiroseomonas tokyonensis</name>
    <dbReference type="NCBI Taxonomy" id="430521"/>
    <lineage>
        <taxon>Bacteria</taxon>
        <taxon>Pseudomonadati</taxon>
        <taxon>Pseudomonadota</taxon>
        <taxon>Alphaproteobacteria</taxon>
        <taxon>Acetobacterales</taxon>
        <taxon>Roseomonadaceae</taxon>
        <taxon>Falsiroseomonas</taxon>
    </lineage>
</organism>
<feature type="region of interest" description="Disordered" evidence="1">
    <location>
        <begin position="1"/>
        <end position="67"/>
    </location>
</feature>
<dbReference type="RefSeq" id="WP_216834624.1">
    <property type="nucleotide sequence ID" value="NZ_JAFNJS010000001.1"/>
</dbReference>
<proteinExistence type="predicted"/>
<comment type="caution">
    <text evidence="2">The sequence shown here is derived from an EMBL/GenBank/DDBJ whole genome shotgun (WGS) entry which is preliminary data.</text>
</comment>
<name>A0ABV7BMQ3_9PROT</name>